<dbReference type="Pfam" id="PF12730">
    <property type="entry name" value="ABC2_membrane_4"/>
    <property type="match status" value="1"/>
</dbReference>
<feature type="transmembrane region" description="Helical" evidence="1">
    <location>
        <begin position="102"/>
        <end position="124"/>
    </location>
</feature>
<dbReference type="STRING" id="180332.GCA_000797495_00110"/>
<feature type="transmembrane region" description="Helical" evidence="1">
    <location>
        <begin position="17"/>
        <end position="34"/>
    </location>
</feature>
<proteinExistence type="predicted"/>
<accession>A0A4U8Q2I3</accession>
<name>A0A4U8Q2I3_9FIRM</name>
<dbReference type="RefSeq" id="WP_161597426.1">
    <property type="nucleotide sequence ID" value="NZ_QGQD01000092.1"/>
</dbReference>
<sequence>MLNLIEAEILKLRKSKMVWILTVIVWAVPGLLIIKELFIVSALNYDEWIRTMNMFSGITFSVMNGLFLTFLVQKEYQDNTIINVLTAPVSKAAFILEKFLIWVLWNLVLIIGIDGIALLGYRLLFPSRFRMADMWAPLLFVTKSCLFQFCSLSPVLYAAVKQKKLFYPSLLLTLLFAVIGLAAWQTSPQMLVLASIIPWSAASVGAMLDPSTPYYYAAVCSVLICMATGVVMAVRSFSKQDL</sequence>
<evidence type="ECO:0000256" key="1">
    <source>
        <dbReference type="SAM" id="Phobius"/>
    </source>
</evidence>
<evidence type="ECO:0000313" key="2">
    <source>
        <dbReference type="EMBL" id="TLC98538.1"/>
    </source>
</evidence>
<organism evidence="2 3">
    <name type="scientific">Robinsoniella peoriensis</name>
    <dbReference type="NCBI Taxonomy" id="180332"/>
    <lineage>
        <taxon>Bacteria</taxon>
        <taxon>Bacillati</taxon>
        <taxon>Bacillota</taxon>
        <taxon>Clostridia</taxon>
        <taxon>Lachnospirales</taxon>
        <taxon>Lachnospiraceae</taxon>
        <taxon>Robinsoniella</taxon>
    </lineage>
</organism>
<keyword evidence="1" id="KW-0472">Membrane</keyword>
<comment type="caution">
    <text evidence="2">The sequence shown here is derived from an EMBL/GenBank/DDBJ whole genome shotgun (WGS) entry which is preliminary data.</text>
</comment>
<keyword evidence="1" id="KW-0812">Transmembrane</keyword>
<gene>
    <name evidence="2" type="ORF">DSM106044_04648</name>
</gene>
<keyword evidence="1" id="KW-1133">Transmembrane helix</keyword>
<feature type="transmembrane region" description="Helical" evidence="1">
    <location>
        <begin position="136"/>
        <end position="159"/>
    </location>
</feature>
<keyword evidence="3" id="KW-1185">Reference proteome</keyword>
<dbReference type="Proteomes" id="UP000306509">
    <property type="component" value="Unassembled WGS sequence"/>
</dbReference>
<evidence type="ECO:0000313" key="3">
    <source>
        <dbReference type="Proteomes" id="UP000306509"/>
    </source>
</evidence>
<protein>
    <submittedName>
        <fullName evidence="2">ABC-2 family transporter protein</fullName>
    </submittedName>
</protein>
<dbReference type="AlphaFoldDB" id="A0A4U8Q2I3"/>
<feature type="transmembrane region" description="Helical" evidence="1">
    <location>
        <begin position="214"/>
        <end position="234"/>
    </location>
</feature>
<reference evidence="2 3" key="1">
    <citation type="journal article" date="2019" name="Anaerobe">
        <title>Detection of Robinsoniella peoriensis in multiple bone samples of a trauma patient.</title>
        <authorList>
            <person name="Schrottner P."/>
            <person name="Hartwich K."/>
            <person name="Bunk B."/>
            <person name="Schober I."/>
            <person name="Helbig S."/>
            <person name="Rudolph W.W."/>
            <person name="Gunzer F."/>
        </authorList>
    </citation>
    <scope>NUCLEOTIDE SEQUENCE [LARGE SCALE GENOMIC DNA]</scope>
    <source>
        <strain evidence="2 3">DSM 106044</strain>
    </source>
</reference>
<feature type="transmembrane region" description="Helical" evidence="1">
    <location>
        <begin position="54"/>
        <end position="72"/>
    </location>
</feature>
<dbReference type="EMBL" id="QGQD01000092">
    <property type="protein sequence ID" value="TLC98538.1"/>
    <property type="molecule type" value="Genomic_DNA"/>
</dbReference>
<feature type="transmembrane region" description="Helical" evidence="1">
    <location>
        <begin position="165"/>
        <end position="184"/>
    </location>
</feature>